<dbReference type="InterPro" id="IPR007889">
    <property type="entry name" value="HTH_Psq"/>
</dbReference>
<dbReference type="SUPFAM" id="SSF46689">
    <property type="entry name" value="Homeodomain-like"/>
    <property type="match status" value="2"/>
</dbReference>
<dbReference type="InterPro" id="IPR006600">
    <property type="entry name" value="HTH_CenpB_DNA-bd_dom"/>
</dbReference>
<gene>
    <name evidence="4" type="ORF">SPARVUS_LOCUS5605557</name>
</gene>
<keyword evidence="1" id="KW-0238">DNA-binding</keyword>
<feature type="domain" description="HTH CENPB-type" evidence="3">
    <location>
        <begin position="69"/>
        <end position="117"/>
    </location>
</feature>
<evidence type="ECO:0000313" key="4">
    <source>
        <dbReference type="EMBL" id="CAI9562404.1"/>
    </source>
</evidence>
<dbReference type="Pfam" id="PF04218">
    <property type="entry name" value="CENP-B_N"/>
    <property type="match status" value="1"/>
</dbReference>
<evidence type="ECO:0000256" key="1">
    <source>
        <dbReference type="ARBA" id="ARBA00023125"/>
    </source>
</evidence>
<dbReference type="InterPro" id="IPR009057">
    <property type="entry name" value="Homeodomain-like_sf"/>
</dbReference>
<name>A0ABN9CQJ3_9NEOB</name>
<keyword evidence="2" id="KW-0539">Nucleus</keyword>
<reference evidence="4" key="1">
    <citation type="submission" date="2023-05" db="EMBL/GenBank/DDBJ databases">
        <authorList>
            <person name="Stuckert A."/>
        </authorList>
    </citation>
    <scope>NUCLEOTIDE SEQUENCE</scope>
</reference>
<comment type="caution">
    <text evidence="4">The sequence shown here is derived from an EMBL/GenBank/DDBJ whole genome shotgun (WGS) entry which is preliminary data.</text>
</comment>
<dbReference type="PROSITE" id="PS51253">
    <property type="entry name" value="HTH_CENPB"/>
    <property type="match status" value="1"/>
</dbReference>
<dbReference type="Pfam" id="PF03221">
    <property type="entry name" value="HTH_Tnp_Tc5"/>
    <property type="match status" value="1"/>
</dbReference>
<keyword evidence="5" id="KW-1185">Reference proteome</keyword>
<dbReference type="PANTHER" id="PTHR19303:SF26">
    <property type="entry name" value="TIGGER TRANSPOSABLE ELEMENT-DERIVED PROTEIN 1"/>
    <property type="match status" value="1"/>
</dbReference>
<proteinExistence type="predicted"/>
<evidence type="ECO:0000313" key="5">
    <source>
        <dbReference type="Proteomes" id="UP001162483"/>
    </source>
</evidence>
<accession>A0ABN9CQJ3</accession>
<dbReference type="EMBL" id="CATNWA010011845">
    <property type="protein sequence ID" value="CAI9562404.1"/>
    <property type="molecule type" value="Genomic_DNA"/>
</dbReference>
<dbReference type="Proteomes" id="UP001162483">
    <property type="component" value="Unassembled WGS sequence"/>
</dbReference>
<dbReference type="PANTHER" id="PTHR19303">
    <property type="entry name" value="TRANSPOSON"/>
    <property type="match status" value="1"/>
</dbReference>
<organism evidence="4 5">
    <name type="scientific">Staurois parvus</name>
    <dbReference type="NCBI Taxonomy" id="386267"/>
    <lineage>
        <taxon>Eukaryota</taxon>
        <taxon>Metazoa</taxon>
        <taxon>Chordata</taxon>
        <taxon>Craniata</taxon>
        <taxon>Vertebrata</taxon>
        <taxon>Euteleostomi</taxon>
        <taxon>Amphibia</taxon>
        <taxon>Batrachia</taxon>
        <taxon>Anura</taxon>
        <taxon>Neobatrachia</taxon>
        <taxon>Ranoidea</taxon>
        <taxon>Ranidae</taxon>
        <taxon>Staurois</taxon>
    </lineage>
</organism>
<evidence type="ECO:0000259" key="3">
    <source>
        <dbReference type="PROSITE" id="PS51253"/>
    </source>
</evidence>
<sequence>MQVLAQQRKEKTISLEDKVEIIKRSESGEKSSSICKAYGYAPSTISTILKDKSRIMEHVKCYIPTNATIITKQRSGLIIKMERMLTIWIEDQNQHNIPISLALVQEKARSIFNDLQN</sequence>
<protein>
    <recommendedName>
        <fullName evidence="3">HTH CENPB-type domain-containing protein</fullName>
    </recommendedName>
</protein>
<dbReference type="InterPro" id="IPR050863">
    <property type="entry name" value="CenT-Element_Derived"/>
</dbReference>
<evidence type="ECO:0000256" key="2">
    <source>
        <dbReference type="ARBA" id="ARBA00023242"/>
    </source>
</evidence>
<dbReference type="Gene3D" id="1.10.10.60">
    <property type="entry name" value="Homeodomain-like"/>
    <property type="match status" value="2"/>
</dbReference>